<evidence type="ECO:0000256" key="11">
    <source>
        <dbReference type="ARBA" id="ARBA00073645"/>
    </source>
</evidence>
<comment type="subcellular location">
    <subcellularLocation>
        <location evidence="1">Cell inner membrane</location>
        <topology evidence="1">Multi-pass membrane protein</topology>
    </subcellularLocation>
    <subcellularLocation>
        <location evidence="12">Cell membrane</location>
        <topology evidence="12">Multi-pass membrane protein</topology>
    </subcellularLocation>
</comment>
<dbReference type="SUPFAM" id="SSF161098">
    <property type="entry name" value="MetI-like"/>
    <property type="match status" value="1"/>
</dbReference>
<dbReference type="GO" id="GO:0043190">
    <property type="term" value="C:ATP-binding cassette (ABC) transporter complex"/>
    <property type="evidence" value="ECO:0007669"/>
    <property type="project" value="InterPro"/>
</dbReference>
<feature type="transmembrane region" description="Helical" evidence="12">
    <location>
        <begin position="95"/>
        <end position="115"/>
    </location>
</feature>
<dbReference type="InterPro" id="IPR043429">
    <property type="entry name" value="ArtM/GltK/GlnP/TcyL/YhdX-like"/>
</dbReference>
<evidence type="ECO:0000256" key="7">
    <source>
        <dbReference type="ARBA" id="ARBA00022989"/>
    </source>
</evidence>
<keyword evidence="8 12" id="KW-0472">Membrane</keyword>
<name>A0A8I0N8N8_BRUAN</name>
<accession>A0A8I0N8N8</accession>
<feature type="transmembrane region" description="Helical" evidence="12">
    <location>
        <begin position="24"/>
        <end position="46"/>
    </location>
</feature>
<reference evidence="14" key="2">
    <citation type="submission" date="2020-10" db="EMBL/GenBank/DDBJ databases">
        <title>Enrichment of novel Verrucomicrobia, Bacteroidetes and Krumholzibacteria in an oxygen-limited, methane- and iron-fed bioreactor inoculated with Bothnian Sea sediments.</title>
        <authorList>
            <person name="Martins P.D."/>
            <person name="de Jong A."/>
            <person name="Lenstra W.K."/>
            <person name="van Helmond N.A.G.M."/>
            <person name="Slomp C.P."/>
            <person name="Jetten M.S.M."/>
            <person name="Welte C.U."/>
            <person name="Rasigraf O."/>
        </authorList>
    </citation>
    <scope>NUCLEOTIDE SEQUENCE</scope>
    <source>
        <strain evidence="14">MAG47</strain>
    </source>
</reference>
<evidence type="ECO:0000256" key="12">
    <source>
        <dbReference type="RuleBase" id="RU363032"/>
    </source>
</evidence>
<gene>
    <name evidence="14" type="ORF">IH622_25015</name>
</gene>
<dbReference type="Proteomes" id="UP000642265">
    <property type="component" value="Unassembled WGS sequence"/>
</dbReference>
<dbReference type="AlphaFoldDB" id="A0A8I0N8N8"/>
<dbReference type="EMBL" id="JACZKO010000069">
    <property type="protein sequence ID" value="MBE0564051.1"/>
    <property type="molecule type" value="Genomic_DNA"/>
</dbReference>
<evidence type="ECO:0000256" key="9">
    <source>
        <dbReference type="ARBA" id="ARBA00060298"/>
    </source>
</evidence>
<dbReference type="GO" id="GO:0006865">
    <property type="term" value="P:amino acid transport"/>
    <property type="evidence" value="ECO:0007669"/>
    <property type="project" value="UniProtKB-KW"/>
</dbReference>
<keyword evidence="5 12" id="KW-0812">Transmembrane</keyword>
<dbReference type="InterPro" id="IPR010065">
    <property type="entry name" value="AA_ABC_transptr_permease_3TM"/>
</dbReference>
<evidence type="ECO:0000313" key="14">
    <source>
        <dbReference type="EMBL" id="MBE0564051.1"/>
    </source>
</evidence>
<feature type="domain" description="ABC transmembrane type-1" evidence="13">
    <location>
        <begin position="22"/>
        <end position="219"/>
    </location>
</feature>
<dbReference type="PANTHER" id="PTHR30614:SF1">
    <property type="entry name" value="GLUTAMATE_ASPARTATE IMPORT PERMEASE PROTEIN GLTK"/>
    <property type="match status" value="1"/>
</dbReference>
<comment type="subunit">
    <text evidence="10">The complex is composed of two ATP-binding proteins (GltL), two transmembrane proteins (GltJ and GltK) and a solute-binding protein (GltI).</text>
</comment>
<evidence type="ECO:0000256" key="6">
    <source>
        <dbReference type="ARBA" id="ARBA00022970"/>
    </source>
</evidence>
<feature type="transmembrane region" description="Helical" evidence="12">
    <location>
        <begin position="200"/>
        <end position="219"/>
    </location>
</feature>
<dbReference type="CDD" id="cd06261">
    <property type="entry name" value="TM_PBP2"/>
    <property type="match status" value="1"/>
</dbReference>
<dbReference type="PROSITE" id="PS50928">
    <property type="entry name" value="ABC_TM1"/>
    <property type="match status" value="1"/>
</dbReference>
<dbReference type="InterPro" id="IPR000515">
    <property type="entry name" value="MetI-like"/>
</dbReference>
<keyword evidence="7 12" id="KW-1133">Transmembrane helix</keyword>
<dbReference type="Gene3D" id="1.10.3720.10">
    <property type="entry name" value="MetI-like"/>
    <property type="match status" value="1"/>
</dbReference>
<evidence type="ECO:0000259" key="13">
    <source>
        <dbReference type="PROSITE" id="PS50928"/>
    </source>
</evidence>
<evidence type="ECO:0000256" key="4">
    <source>
        <dbReference type="ARBA" id="ARBA00022475"/>
    </source>
</evidence>
<evidence type="ECO:0000256" key="8">
    <source>
        <dbReference type="ARBA" id="ARBA00023136"/>
    </source>
</evidence>
<dbReference type="NCBIfam" id="TIGR01726">
    <property type="entry name" value="HEQRo_perm_3TM"/>
    <property type="match status" value="1"/>
</dbReference>
<dbReference type="FunFam" id="1.10.3720.10:FF:000006">
    <property type="entry name" value="Glutamate/aspartate ABC transporter, permease protein GltK"/>
    <property type="match status" value="1"/>
</dbReference>
<dbReference type="GO" id="GO:0022857">
    <property type="term" value="F:transmembrane transporter activity"/>
    <property type="evidence" value="ECO:0007669"/>
    <property type="project" value="InterPro"/>
</dbReference>
<evidence type="ECO:0000256" key="3">
    <source>
        <dbReference type="ARBA" id="ARBA00022448"/>
    </source>
</evidence>
<proteinExistence type="inferred from homology"/>
<dbReference type="PANTHER" id="PTHR30614">
    <property type="entry name" value="MEMBRANE COMPONENT OF AMINO ACID ABC TRANSPORTER"/>
    <property type="match status" value="1"/>
</dbReference>
<evidence type="ECO:0000256" key="10">
    <source>
        <dbReference type="ARBA" id="ARBA00062718"/>
    </source>
</evidence>
<evidence type="ECO:0000313" key="15">
    <source>
        <dbReference type="Proteomes" id="UP000642265"/>
    </source>
</evidence>
<comment type="caution">
    <text evidence="14">The sequence shown here is derived from an EMBL/GenBank/DDBJ whole genome shotgun (WGS) entry which is preliminary data.</text>
</comment>
<feature type="transmembrane region" description="Helical" evidence="12">
    <location>
        <begin position="67"/>
        <end position="89"/>
    </location>
</feature>
<protein>
    <recommendedName>
        <fullName evidence="11">Glutamate/aspartate import permease protein GltK</fullName>
    </recommendedName>
</protein>
<comment type="similarity">
    <text evidence="2">Belongs to the binding-protein-dependent transport system permease family. HisMQ subfamily.</text>
</comment>
<reference evidence="14" key="1">
    <citation type="submission" date="2020-09" db="EMBL/GenBank/DDBJ databases">
        <authorList>
            <person name="Dalcin Martins P."/>
        </authorList>
    </citation>
    <scope>NUCLEOTIDE SEQUENCE</scope>
    <source>
        <strain evidence="14">MAG47</strain>
    </source>
</reference>
<keyword evidence="3 12" id="KW-0813">Transport</keyword>
<keyword evidence="4" id="KW-1003">Cell membrane</keyword>
<keyword evidence="6" id="KW-0029">Amino-acid transport</keyword>
<evidence type="ECO:0000256" key="1">
    <source>
        <dbReference type="ARBA" id="ARBA00004429"/>
    </source>
</evidence>
<comment type="function">
    <text evidence="9">Part of the ABC transporter complex GltIJKL involved in glutamate and aspartate uptake. Probably responsible for the translocation of the substrate across the membrane.</text>
</comment>
<dbReference type="Pfam" id="PF00528">
    <property type="entry name" value="BPD_transp_1"/>
    <property type="match status" value="1"/>
</dbReference>
<sequence length="230" mass="25346">MFYSFDFGVIIRSLPYLFYEGMRFTLLLTALATIGGLVLGTLLALMRLSSLKVLSAVASGYVNLMRSLPLVLVIFWFYFLVPYIGAWAIGSSQPVAVGAFASALITFTLFEAAYFSEIMRAGIQSIARGQTAAGYAIGLNYPQVMAYVILPQAFRNMLPVVLTQTIVLFQDTSLVYVISLTDFLGAASKIAQRDGRLVEMYVFAAIVYFIISFAASFLVKRLEARTAIIR</sequence>
<evidence type="ECO:0000256" key="2">
    <source>
        <dbReference type="ARBA" id="ARBA00010072"/>
    </source>
</evidence>
<feature type="transmembrane region" description="Helical" evidence="12">
    <location>
        <begin position="160"/>
        <end position="180"/>
    </location>
</feature>
<evidence type="ECO:0000256" key="5">
    <source>
        <dbReference type="ARBA" id="ARBA00022692"/>
    </source>
</evidence>
<organism evidence="14 15">
    <name type="scientific">Brucella anthropi</name>
    <name type="common">Ochrobactrum anthropi</name>
    <dbReference type="NCBI Taxonomy" id="529"/>
    <lineage>
        <taxon>Bacteria</taxon>
        <taxon>Pseudomonadati</taxon>
        <taxon>Pseudomonadota</taxon>
        <taxon>Alphaproteobacteria</taxon>
        <taxon>Hyphomicrobiales</taxon>
        <taxon>Brucellaceae</taxon>
        <taxon>Brucella/Ochrobactrum group</taxon>
        <taxon>Brucella</taxon>
    </lineage>
</organism>
<dbReference type="InterPro" id="IPR035906">
    <property type="entry name" value="MetI-like_sf"/>
</dbReference>